<keyword evidence="9" id="KW-0446">Lipid-binding</keyword>
<evidence type="ECO:0000256" key="6">
    <source>
        <dbReference type="ARBA" id="ARBA00022824"/>
    </source>
</evidence>
<organism evidence="15 16">
    <name type="scientific">Amorphotheca resinae ATCC 22711</name>
    <dbReference type="NCBI Taxonomy" id="857342"/>
    <lineage>
        <taxon>Eukaryota</taxon>
        <taxon>Fungi</taxon>
        <taxon>Dikarya</taxon>
        <taxon>Ascomycota</taxon>
        <taxon>Pezizomycotina</taxon>
        <taxon>Leotiomycetes</taxon>
        <taxon>Helotiales</taxon>
        <taxon>Amorphothecaceae</taxon>
        <taxon>Amorphotheca</taxon>
    </lineage>
</organism>
<accession>A0A2T3APD9</accession>
<keyword evidence="3" id="KW-0597">Phosphoprotein</keyword>
<dbReference type="PROSITE" id="PS51847">
    <property type="entry name" value="SMP"/>
    <property type="match status" value="1"/>
</dbReference>
<dbReference type="GO" id="GO:0005789">
    <property type="term" value="C:endoplasmic reticulum membrane"/>
    <property type="evidence" value="ECO:0007669"/>
    <property type="project" value="UniProtKB-SubCell"/>
</dbReference>
<feature type="transmembrane region" description="Helical" evidence="12">
    <location>
        <begin position="195"/>
        <end position="214"/>
    </location>
</feature>
<feature type="domain" description="C2" evidence="13">
    <location>
        <begin position="466"/>
        <end position="595"/>
    </location>
</feature>
<dbReference type="STRING" id="857342.A0A2T3APD9"/>
<comment type="subcellular location">
    <subcellularLocation>
        <location evidence="1">Endoplasmic reticulum membrane</location>
    </subcellularLocation>
</comment>
<keyword evidence="7 12" id="KW-1133">Transmembrane helix</keyword>
<evidence type="ECO:0000313" key="16">
    <source>
        <dbReference type="Proteomes" id="UP000241818"/>
    </source>
</evidence>
<evidence type="ECO:0000256" key="1">
    <source>
        <dbReference type="ARBA" id="ARBA00004586"/>
    </source>
</evidence>
<feature type="transmembrane region" description="Helical" evidence="12">
    <location>
        <begin position="369"/>
        <end position="387"/>
    </location>
</feature>
<keyword evidence="4 12" id="KW-0812">Transmembrane</keyword>
<evidence type="ECO:0000256" key="3">
    <source>
        <dbReference type="ARBA" id="ARBA00022553"/>
    </source>
</evidence>
<feature type="compositionally biased region" description="Basic and acidic residues" evidence="11">
    <location>
        <begin position="697"/>
        <end position="715"/>
    </location>
</feature>
<keyword evidence="2" id="KW-0813">Transport</keyword>
<evidence type="ECO:0000256" key="4">
    <source>
        <dbReference type="ARBA" id="ARBA00022692"/>
    </source>
</evidence>
<evidence type="ECO:0000256" key="5">
    <source>
        <dbReference type="ARBA" id="ARBA00022737"/>
    </source>
</evidence>
<dbReference type="PANTHER" id="PTHR47348">
    <property type="entry name" value="MEIOTICALLY UP-REGULATED GENE 190 PROTEIN"/>
    <property type="match status" value="1"/>
</dbReference>
<evidence type="ECO:0000259" key="13">
    <source>
        <dbReference type="PROSITE" id="PS50004"/>
    </source>
</evidence>
<feature type="domain" description="SMP-LTD" evidence="14">
    <location>
        <begin position="241"/>
        <end position="468"/>
    </location>
</feature>
<dbReference type="PROSITE" id="PS50004">
    <property type="entry name" value="C2"/>
    <property type="match status" value="2"/>
</dbReference>
<dbReference type="InterPro" id="IPR000008">
    <property type="entry name" value="C2_dom"/>
</dbReference>
<evidence type="ECO:0000256" key="9">
    <source>
        <dbReference type="ARBA" id="ARBA00023121"/>
    </source>
</evidence>
<dbReference type="InterPro" id="IPR031468">
    <property type="entry name" value="SMP_LBD"/>
</dbReference>
<keyword evidence="8" id="KW-0445">Lipid transport</keyword>
<dbReference type="GO" id="GO:0008289">
    <property type="term" value="F:lipid binding"/>
    <property type="evidence" value="ECO:0007669"/>
    <property type="project" value="UniProtKB-KW"/>
</dbReference>
<feature type="compositionally biased region" description="Basic and acidic residues" evidence="11">
    <location>
        <begin position="1085"/>
        <end position="1109"/>
    </location>
</feature>
<dbReference type="InterPro" id="IPR037767">
    <property type="entry name" value="C2A_Mug190-like"/>
</dbReference>
<dbReference type="InterPro" id="IPR037765">
    <property type="entry name" value="C2B_Tricalbin"/>
</dbReference>
<evidence type="ECO:0000256" key="12">
    <source>
        <dbReference type="SAM" id="Phobius"/>
    </source>
</evidence>
<keyword evidence="16" id="KW-1185">Reference proteome</keyword>
<dbReference type="Pfam" id="PF25331">
    <property type="entry name" value="C2_Mug190_3rd"/>
    <property type="match status" value="1"/>
</dbReference>
<feature type="region of interest" description="Disordered" evidence="11">
    <location>
        <begin position="692"/>
        <end position="715"/>
    </location>
</feature>
<keyword evidence="6" id="KW-0256">Endoplasmic reticulum</keyword>
<dbReference type="CDD" id="cd04041">
    <property type="entry name" value="C2A_fungal"/>
    <property type="match status" value="1"/>
</dbReference>
<dbReference type="EMBL" id="KZ679020">
    <property type="protein sequence ID" value="PSS06799.1"/>
    <property type="molecule type" value="Genomic_DNA"/>
</dbReference>
<dbReference type="SMART" id="SM00239">
    <property type="entry name" value="C2"/>
    <property type="match status" value="2"/>
</dbReference>
<dbReference type="Gene3D" id="2.60.40.150">
    <property type="entry name" value="C2 domain"/>
    <property type="match status" value="2"/>
</dbReference>
<sequence length="1221" mass="136171">MSNEHKKGPGGHYSGANPIPNIQRFIHSLDVDKKERDAKIQAQMDAGKGPQNGVRDHKPGQPAGVVGTRKSVTDPTTGRQVEIEDVNADFMKAADDPQLSVPNANLGKDTPIKTDPKQSLEEYRKNQDVTAPPEPVEPGTTSDVPIHGEKTNILFHPTPSISFEPMFEALETRSTVLCAGIFIAIVVLGKMFGGALYGLVPLGACISSGVYLWMKEVVRSGRTLEWSSEQKRGEMATANLIPESVEWMNTLLGIMWGLINPDLFASVADTLEDVMQASVPGIIENVRVAEINQGSNPFRILSLRALPDKHVQELKDDIHRQNQEKKDPQELAADEEGGDYYNLECSFAYHAAPSSGGASSKAKNMHMQLVFYLGVKGLFGVPLPIFAELHGFVGTIRLRLQMSPEPPFLKSLTFTLMGLPKIQAGCVPMFDTGVNILNLPLISNFVNYAIGAAANEYVAPKSMTLDVSKMLQGDDIQKEVEALGILWIRIHKATGLSKQDRRGSDGGGSDPYITVSFSKYGKPMYCTRVIEDNLNPVWEETCALLVTPGLIKADEQLSMELWDSDRSTSDDIVGKVELSMQKMIQHPGKMYPQVSKLAGMDEGSSMPGELHWEVGYFGKPQFRPALRSDGRDVNLLPELRDRKELQDEVGTLSNAEEDAVEHTPPDPLWPSGICSVIVHQIVNLELENIKGSNGNRKGREFEPAQEAGENKEEQNKKLPTSYCTILYNDELVYRTRSKAVSSKPIFNAGTERFIRDWRSCIVTVTVRDQRMRQHDPILGVVPLKLSDILQSSSQVTRWYPLDGGIGFGRIRISLLFRSVETRLPPQQLGWDVGTFEFTCEDIVATGYHTVSKLKMRTGGSTAKIPRTQCRKLDQGDGVSWGVTKRDGKRKVRLPVRYRYRSPIIFEFHSAIKRHADAYAIIWLHHLEDNKEEDINIPIWKTDNGMRLTQNYITEENYKSIPDINIEEVGRLQFRGRFKAGTDEDHARFVSDNDSRETQETWEACNSEGVRDRVVTNELPPVIKSLHEQSLTQGRDVLAQADESEKQKWLAKDGTDWSGAFGEDPAQYVPRKSKYYHANSGSTAGKQKEGHLNEEDTGERGDHTGEHHDDSDSDTDSDSDEDDLGIRDALSPPDEARGEQQGQDEDEDANAQSGSSHAKNPIKQLKAYKESSKGLHRKQRGLMQWKPMRNLQFAKDEAKFAVKKVKNRASLHGRQPDVETEA</sequence>
<dbReference type="Pfam" id="PF00168">
    <property type="entry name" value="C2"/>
    <property type="match status" value="2"/>
</dbReference>
<feature type="region of interest" description="Disordered" evidence="11">
    <location>
        <begin position="93"/>
        <end position="146"/>
    </location>
</feature>
<evidence type="ECO:0000256" key="7">
    <source>
        <dbReference type="ARBA" id="ARBA00022989"/>
    </source>
</evidence>
<reference evidence="15 16" key="1">
    <citation type="journal article" date="2018" name="New Phytol.">
        <title>Comparative genomics and transcriptomics depict ericoid mycorrhizal fungi as versatile saprotrophs and plant mutualists.</title>
        <authorList>
            <person name="Martino E."/>
            <person name="Morin E."/>
            <person name="Grelet G.A."/>
            <person name="Kuo A."/>
            <person name="Kohler A."/>
            <person name="Daghino S."/>
            <person name="Barry K.W."/>
            <person name="Cichocki N."/>
            <person name="Clum A."/>
            <person name="Dockter R.B."/>
            <person name="Hainaut M."/>
            <person name="Kuo R.C."/>
            <person name="LaButti K."/>
            <person name="Lindahl B.D."/>
            <person name="Lindquist E.A."/>
            <person name="Lipzen A."/>
            <person name="Khouja H.R."/>
            <person name="Magnuson J."/>
            <person name="Murat C."/>
            <person name="Ohm R.A."/>
            <person name="Singer S.W."/>
            <person name="Spatafora J.W."/>
            <person name="Wang M."/>
            <person name="Veneault-Fourrey C."/>
            <person name="Henrissat B."/>
            <person name="Grigoriev I.V."/>
            <person name="Martin F.M."/>
            <person name="Perotto S."/>
        </authorList>
    </citation>
    <scope>NUCLEOTIDE SEQUENCE [LARGE SCALE GENOMIC DNA]</scope>
    <source>
        <strain evidence="15 16">ATCC 22711</strain>
    </source>
</reference>
<feature type="domain" description="C2" evidence="13">
    <location>
        <begin position="655"/>
        <end position="799"/>
    </location>
</feature>
<dbReference type="AlphaFoldDB" id="A0A2T3APD9"/>
<dbReference type="Proteomes" id="UP000241818">
    <property type="component" value="Unassembled WGS sequence"/>
</dbReference>
<dbReference type="InParanoid" id="A0A2T3APD9"/>
<protein>
    <recommendedName>
        <fullName evidence="17">C2 domain-containing protein</fullName>
    </recommendedName>
</protein>
<evidence type="ECO:0008006" key="17">
    <source>
        <dbReference type="Google" id="ProtNLM"/>
    </source>
</evidence>
<proteinExistence type="predicted"/>
<feature type="compositionally biased region" description="Basic and acidic residues" evidence="11">
    <location>
        <begin position="110"/>
        <end position="127"/>
    </location>
</feature>
<feature type="region of interest" description="Disordered" evidence="11">
    <location>
        <begin position="34"/>
        <end position="76"/>
    </location>
</feature>
<evidence type="ECO:0000256" key="2">
    <source>
        <dbReference type="ARBA" id="ARBA00022448"/>
    </source>
</evidence>
<dbReference type="CDD" id="cd04052">
    <property type="entry name" value="C2B_Tricalbin-like"/>
    <property type="match status" value="1"/>
</dbReference>
<dbReference type="CDD" id="cd21676">
    <property type="entry name" value="SMP_Mug190"/>
    <property type="match status" value="1"/>
</dbReference>
<dbReference type="RefSeq" id="XP_024716529.1">
    <property type="nucleotide sequence ID" value="XM_024861406.1"/>
</dbReference>
<evidence type="ECO:0000259" key="14">
    <source>
        <dbReference type="PROSITE" id="PS51847"/>
    </source>
</evidence>
<dbReference type="InterPro" id="IPR035892">
    <property type="entry name" value="C2_domain_sf"/>
</dbReference>
<evidence type="ECO:0000256" key="11">
    <source>
        <dbReference type="SAM" id="MobiDB-lite"/>
    </source>
</evidence>
<dbReference type="SUPFAM" id="SSF49562">
    <property type="entry name" value="C2 domain (Calcium/lipid-binding domain, CaLB)"/>
    <property type="match status" value="2"/>
</dbReference>
<feature type="region of interest" description="Disordered" evidence="11">
    <location>
        <begin position="1"/>
        <end position="21"/>
    </location>
</feature>
<dbReference type="PANTHER" id="PTHR47348:SF3">
    <property type="entry name" value="MEIOTICALLY UP-REGULATED GENE 190 PROTEIN"/>
    <property type="match status" value="1"/>
</dbReference>
<gene>
    <name evidence="15" type="ORF">M430DRAFT_111022</name>
</gene>
<name>A0A2T3APD9_AMORE</name>
<feature type="compositionally biased region" description="Acidic residues" evidence="11">
    <location>
        <begin position="1110"/>
        <end position="1122"/>
    </location>
</feature>
<dbReference type="OrthoDB" id="419768at2759"/>
<evidence type="ECO:0000313" key="15">
    <source>
        <dbReference type="EMBL" id="PSS06799.1"/>
    </source>
</evidence>
<evidence type="ECO:0000256" key="8">
    <source>
        <dbReference type="ARBA" id="ARBA00023055"/>
    </source>
</evidence>
<dbReference type="GO" id="GO:0006869">
    <property type="term" value="P:lipid transport"/>
    <property type="evidence" value="ECO:0007669"/>
    <property type="project" value="UniProtKB-KW"/>
</dbReference>
<dbReference type="GO" id="GO:0061817">
    <property type="term" value="P:endoplasmic reticulum-plasma membrane tethering"/>
    <property type="evidence" value="ECO:0007669"/>
    <property type="project" value="InterPro"/>
</dbReference>
<keyword evidence="10 12" id="KW-0472">Membrane</keyword>
<dbReference type="InterPro" id="IPR057349">
    <property type="entry name" value="C2_Mug190_3rd"/>
</dbReference>
<dbReference type="GeneID" id="36569487"/>
<dbReference type="Pfam" id="PF25669">
    <property type="entry name" value="SMP_MUG190-like"/>
    <property type="match status" value="1"/>
</dbReference>
<evidence type="ECO:0000256" key="10">
    <source>
        <dbReference type="ARBA" id="ARBA00023136"/>
    </source>
</evidence>
<keyword evidence="5" id="KW-0677">Repeat</keyword>
<feature type="region of interest" description="Disordered" evidence="11">
    <location>
        <begin position="1076"/>
        <end position="1185"/>
    </location>
</feature>